<keyword evidence="5" id="KW-0614">Plasmid</keyword>
<dbReference type="RefSeq" id="WP_353646242.1">
    <property type="nucleotide sequence ID" value="NZ_CP159255.1"/>
</dbReference>
<dbReference type="SUPFAM" id="SSF52540">
    <property type="entry name" value="P-loop containing nucleoside triphosphate hydrolases"/>
    <property type="match status" value="2"/>
</dbReference>
<evidence type="ECO:0000313" key="5">
    <source>
        <dbReference type="EMBL" id="XCG51980.1"/>
    </source>
</evidence>
<dbReference type="EMBL" id="CP159255">
    <property type="protein sequence ID" value="XCG51980.1"/>
    <property type="molecule type" value="Genomic_DNA"/>
</dbReference>
<dbReference type="PROSITE" id="PS51194">
    <property type="entry name" value="HELICASE_CTER"/>
    <property type="match status" value="1"/>
</dbReference>
<dbReference type="InterPro" id="IPR052511">
    <property type="entry name" value="ATP-dep_Helicase"/>
</dbReference>
<evidence type="ECO:0000259" key="4">
    <source>
        <dbReference type="PROSITE" id="PS51194"/>
    </source>
</evidence>
<dbReference type="Pfam" id="PF00270">
    <property type="entry name" value="DEAD"/>
    <property type="match status" value="1"/>
</dbReference>
<organism evidence="5">
    <name type="scientific">Mesorhizobium sp. WSM2240</name>
    <dbReference type="NCBI Taxonomy" id="3228851"/>
    <lineage>
        <taxon>Bacteria</taxon>
        <taxon>Pseudomonadati</taxon>
        <taxon>Pseudomonadota</taxon>
        <taxon>Alphaproteobacteria</taxon>
        <taxon>Hyphomicrobiales</taxon>
        <taxon>Phyllobacteriaceae</taxon>
        <taxon>Mesorhizobium</taxon>
    </lineage>
</organism>
<feature type="domain" description="Helicase C-terminal" evidence="4">
    <location>
        <begin position="546"/>
        <end position="692"/>
    </location>
</feature>
<geneLocation type="plasmid" evidence="5">
    <name>pMk2240B</name>
</geneLocation>
<dbReference type="Gene3D" id="3.40.50.300">
    <property type="entry name" value="P-loop containing nucleotide triphosphate hydrolases"/>
    <property type="match status" value="3"/>
</dbReference>
<dbReference type="SMART" id="SM00490">
    <property type="entry name" value="HELICc"/>
    <property type="match status" value="1"/>
</dbReference>
<dbReference type="NCBIfam" id="NF041067">
    <property type="entry name" value="DpdJ"/>
    <property type="match status" value="1"/>
</dbReference>
<dbReference type="SMART" id="SM00487">
    <property type="entry name" value="DEXDc"/>
    <property type="match status" value="1"/>
</dbReference>
<dbReference type="InterPro" id="IPR014001">
    <property type="entry name" value="Helicase_ATP-bd"/>
</dbReference>
<name>A0AAU8CZD4_9HYPH</name>
<keyword evidence="2" id="KW-0067">ATP-binding</keyword>
<feature type="domain" description="Helicase ATP-binding" evidence="3">
    <location>
        <begin position="185"/>
        <end position="453"/>
    </location>
</feature>
<dbReference type="PROSITE" id="PS51192">
    <property type="entry name" value="HELICASE_ATP_BIND_1"/>
    <property type="match status" value="1"/>
</dbReference>
<proteinExistence type="predicted"/>
<dbReference type="GO" id="GO:0003677">
    <property type="term" value="F:DNA binding"/>
    <property type="evidence" value="ECO:0007669"/>
    <property type="project" value="TreeGrafter"/>
</dbReference>
<dbReference type="PANTHER" id="PTHR47962:SF5">
    <property type="entry name" value="ATP-DEPENDENT HELICASE LHR-RELATED"/>
    <property type="match status" value="1"/>
</dbReference>
<gene>
    <name evidence="5" type="primary">dpdJ</name>
    <name evidence="5" type="ORF">ABVK50_29410</name>
</gene>
<dbReference type="Pfam" id="PF00271">
    <property type="entry name" value="Helicase_C"/>
    <property type="match status" value="1"/>
</dbReference>
<dbReference type="GO" id="GO:0005524">
    <property type="term" value="F:ATP binding"/>
    <property type="evidence" value="ECO:0007669"/>
    <property type="project" value="UniProtKB-KW"/>
</dbReference>
<evidence type="ECO:0000256" key="2">
    <source>
        <dbReference type="ARBA" id="ARBA00022840"/>
    </source>
</evidence>
<dbReference type="InterPro" id="IPR001650">
    <property type="entry name" value="Helicase_C-like"/>
</dbReference>
<dbReference type="GO" id="GO:0016887">
    <property type="term" value="F:ATP hydrolysis activity"/>
    <property type="evidence" value="ECO:0007669"/>
    <property type="project" value="TreeGrafter"/>
</dbReference>
<accession>A0AAU8CZD4</accession>
<keyword evidence="1" id="KW-0547">Nucleotide-binding</keyword>
<protein>
    <submittedName>
        <fullName evidence="5">Protein DpdJ</fullName>
    </submittedName>
</protein>
<dbReference type="InterPro" id="IPR027417">
    <property type="entry name" value="P-loop_NTPase"/>
</dbReference>
<dbReference type="PANTHER" id="PTHR47962">
    <property type="entry name" value="ATP-DEPENDENT HELICASE LHR-RELATED-RELATED"/>
    <property type="match status" value="1"/>
</dbReference>
<evidence type="ECO:0000259" key="3">
    <source>
        <dbReference type="PROSITE" id="PS51192"/>
    </source>
</evidence>
<sequence length="1521" mass="168629">MTIASPTFVSDFLNFIEECELRLQNWGFYEVAFDEADLSALIETDAPDGVREAWDALARDGIDLGTLLAQMRRADLLHLVPDGSGRIRSRFAEGLRLLAHLRQRFGYQDWASGRRLVADIKLHLAPRRYPAIGITADTAWAGIAPHASQPTFQRAVFEALASRADGSTFTFAGFQVRSFERIFRSYGTEEQNGTVVCASTGAGKTKAFYIPAFTAIAPELGKFADRFTKVIAVYPRNVLLADQLREAIAEAGKLGALLNANGMRPITVGALLGDLPPAGHFDLGDKSPFLKQWKRVHNRGWVVPFLRAPFHTSRGELVWLDADRKAGRTTLYRIDALDEPPEIPDAVIQLTREGLQANPPDILFLSLEMMNRELGNPLWAKTFGIGVEEKPRLFLFDEVHNYSGLSGAQAPWIVARWRQAARPKGLHVVGLSATLRDAPKHLGTIGCVNPERVVECTPMDGELEPEGRDYTVIVKGDAGSGASLLATSIQAAMLQSRLLTPAHVSYPPSESLAGWSLYLRKVFGFTDQLDSLNRWLPDLDDAEWNRLAQYRLPPDKSGQTVSQATERAMLADGQIWSLPDTLGHDLRQSARVSRCSSQDPGADTSSDIIVATASLEVGYDDPDVGAVIHHKAPRSIASFLQRKGRAGRTRGSRPTTLIVLSDWGRDRWLFQNSERLFQPEVESIKVPLLNPYVQHVQATSFLLDWVGRRVGAADPVRYLRRPGKYDAAARGRAIALLRRLLDLGDDYAAFHRELGWVVRLTQRFGWASDEDIDRVVDTMLWEAPRPVLRHAVPSLLRKLEAEWRFADPSRDNDREDSGARQPLPSFIPAASFADLAASDVTVDFPGTNKDVEIRGIASQLIESCPGRVSKRFSVRRQEHGYWLAGSEQLLTAPSPVIVPARQFFPDTLAIGTDQASAALQPLRVALVERPRDVKDSSNAAWLWLNSAECIGDGRSLRLLGQQHWQEIFDDTRAYLHGDLNAVLIRRRTSEGRFDILMNRGVERRGAILLASTSDNGEVVREPVGFEQTVDALVFRIREERLRVRPALDDATMGRLRQDYFKRLLMGSLLLREAASSFTLEWVWQTSLAMLTATALKAKCSLEAAQSRLDGKRVAAIGRVLSRMFSVSALDDDDADDHHAGGKARKRLEALWSDSACAAEITRAETALWSDLDEDFEAWLRQRHLQTLAEGCLSAVHAVATDVGEGDLMVDVLAEDGNPLIVISESAPGGIGQIEAFVQMSLDGEGAFERALAHALGFCTRAHISENLIAVAEHARTPGTLADAFDRTRRARGYQQTLSAQERLTGALEEAGLGASRQNVVAVTGRLLQPNSNTTTDAWFDSLNRLWANRERRLGAPIDARVFAYLLADSPYVRRRFSLMIERITAQQPAEAQLFARTQDFLVPGCHDSCPQCLANTNRFASDIRPSRELTAQWLRASRPPTPSLSISTGWVERLHALLMSEDRVEIIGGADDLAEIARALQTLLTEPFERDYLLVWPILSGVSRNPDGWRVGVEIRNMGVR</sequence>
<dbReference type="InterPro" id="IPR011545">
    <property type="entry name" value="DEAD/DEAH_box_helicase_dom"/>
</dbReference>
<reference evidence="5" key="1">
    <citation type="submission" date="2024-06" db="EMBL/GenBank/DDBJ databases">
        <title>Mesorhizobium karijinii sp. nov., a symbiont of the iconic Swainsona formosa from arid Australia.</title>
        <authorList>
            <person name="Hill Y.J."/>
            <person name="Watkin E.L.J."/>
            <person name="O'Hara G.W."/>
            <person name="Terpolilli J."/>
            <person name="Tye M.L."/>
            <person name="Kohlmeier M.G."/>
        </authorList>
    </citation>
    <scope>NUCLEOTIDE SEQUENCE</scope>
    <source>
        <strain evidence="5">WSM2240</strain>
        <plasmid evidence="5">pMk2240B</plasmid>
    </source>
</reference>
<evidence type="ECO:0000256" key="1">
    <source>
        <dbReference type="ARBA" id="ARBA00022741"/>
    </source>
</evidence>